<accession>A0A9Q0V8X4</accession>
<sequence length="127" mass="14531">MSATVNYADNTGSKNLFIISVKGIKGRHNRFPVGLRRRHDDGYSEERKNSHSADTSAFLGLLCVYSWPLVEYCARAYLARAEDLLQQTMYLSYLMCLARISDYVASFLSISSLLKMIRSYMSRLTIR</sequence>
<reference evidence="2" key="1">
    <citation type="submission" date="2022-11" db="EMBL/GenBank/DDBJ databases">
        <authorList>
            <person name="Hyden B.L."/>
            <person name="Feng K."/>
            <person name="Yates T."/>
            <person name="Jawdy S."/>
            <person name="Smart L.B."/>
            <person name="Muchero W."/>
        </authorList>
    </citation>
    <scope>NUCLEOTIDE SEQUENCE</scope>
    <source>
        <tissue evidence="2">Shoot tip</tissue>
    </source>
</reference>
<evidence type="ECO:0000313" key="3">
    <source>
        <dbReference type="Proteomes" id="UP001151532"/>
    </source>
</evidence>
<dbReference type="Proteomes" id="UP001151532">
    <property type="component" value="Chromosome 19"/>
</dbReference>
<dbReference type="InterPro" id="IPR036853">
    <property type="entry name" value="Ribosomal_uL14_sf"/>
</dbReference>
<dbReference type="GO" id="GO:0003735">
    <property type="term" value="F:structural constituent of ribosome"/>
    <property type="evidence" value="ECO:0007669"/>
    <property type="project" value="InterPro"/>
</dbReference>
<dbReference type="EMBL" id="JAPFFK010000009">
    <property type="protein sequence ID" value="KAJ6744331.1"/>
    <property type="molecule type" value="Genomic_DNA"/>
</dbReference>
<keyword evidence="1" id="KW-0812">Transmembrane</keyword>
<protein>
    <submittedName>
        <fullName evidence="2">Uncharacterized protein</fullName>
    </submittedName>
</protein>
<dbReference type="OrthoDB" id="10370497at2759"/>
<dbReference type="GO" id="GO:0006412">
    <property type="term" value="P:translation"/>
    <property type="evidence" value="ECO:0007669"/>
    <property type="project" value="InterPro"/>
</dbReference>
<evidence type="ECO:0000256" key="1">
    <source>
        <dbReference type="SAM" id="Phobius"/>
    </source>
</evidence>
<reference evidence="2" key="2">
    <citation type="journal article" date="2023" name="Int. J. Mol. Sci.">
        <title>De Novo Assembly and Annotation of 11 Diverse Shrub Willow (Salix) Genomes Reveals Novel Gene Organization in Sex-Linked Regions.</title>
        <authorList>
            <person name="Hyden B."/>
            <person name="Feng K."/>
            <person name="Yates T.B."/>
            <person name="Jawdy S."/>
            <person name="Cereghino C."/>
            <person name="Smart L.B."/>
            <person name="Muchero W."/>
        </authorList>
    </citation>
    <scope>NUCLEOTIDE SEQUENCE</scope>
    <source>
        <tissue evidence="2">Shoot tip</tissue>
    </source>
</reference>
<name>A0A9Q0V8X4_SALPP</name>
<dbReference type="AlphaFoldDB" id="A0A9Q0V8X4"/>
<proteinExistence type="predicted"/>
<comment type="caution">
    <text evidence="2">The sequence shown here is derived from an EMBL/GenBank/DDBJ whole genome shotgun (WGS) entry which is preliminary data.</text>
</comment>
<organism evidence="2 3">
    <name type="scientific">Salix purpurea</name>
    <name type="common">Purple osier willow</name>
    <dbReference type="NCBI Taxonomy" id="77065"/>
    <lineage>
        <taxon>Eukaryota</taxon>
        <taxon>Viridiplantae</taxon>
        <taxon>Streptophyta</taxon>
        <taxon>Embryophyta</taxon>
        <taxon>Tracheophyta</taxon>
        <taxon>Spermatophyta</taxon>
        <taxon>Magnoliopsida</taxon>
        <taxon>eudicotyledons</taxon>
        <taxon>Gunneridae</taxon>
        <taxon>Pentapetalae</taxon>
        <taxon>rosids</taxon>
        <taxon>fabids</taxon>
        <taxon>Malpighiales</taxon>
        <taxon>Salicaceae</taxon>
        <taxon>Saliceae</taxon>
        <taxon>Salix</taxon>
    </lineage>
</organism>
<keyword evidence="3" id="KW-1185">Reference proteome</keyword>
<gene>
    <name evidence="2" type="ORF">OIU79_030617</name>
</gene>
<dbReference type="GO" id="GO:0005840">
    <property type="term" value="C:ribosome"/>
    <property type="evidence" value="ECO:0007669"/>
    <property type="project" value="InterPro"/>
</dbReference>
<feature type="transmembrane region" description="Helical" evidence="1">
    <location>
        <begin position="57"/>
        <end position="78"/>
    </location>
</feature>
<dbReference type="SUPFAM" id="SSF50193">
    <property type="entry name" value="Ribosomal protein L14"/>
    <property type="match status" value="1"/>
</dbReference>
<keyword evidence="1" id="KW-0472">Membrane</keyword>
<keyword evidence="1" id="KW-1133">Transmembrane helix</keyword>
<feature type="transmembrane region" description="Helical" evidence="1">
    <location>
        <begin position="90"/>
        <end position="114"/>
    </location>
</feature>
<evidence type="ECO:0000313" key="2">
    <source>
        <dbReference type="EMBL" id="KAJ6744331.1"/>
    </source>
</evidence>